<accession>A0A7G5GYZ4</accession>
<keyword evidence="2" id="KW-1185">Reference proteome</keyword>
<sequence length="324" mass="35918">MAQTQGYDFSKLPSALMQVFDGRKEIITDVLTDGEAKIRELYQMLVTDNKSPLINLQIMDILRAASDDFNPSANALQFGARIPTFEDVDIDLQFTTGEIQTLFRSYLQYVKGLTSEKEVLANPFEVFFLSQILRTARANLIEKASWKAVKNASNTGSVYAITGLLSKLTAARTALEIPAAQVMTAAATIDDTNSYEQAIALCAVVEAQNQAMLEIPVQFRCSPGMARSINRRRQAKFPNTVRPNEVMRVMDNYENITLTPDVGLTGKSTMLITPGSNMNFVCNEDVAAYTLTVVKDVKAIKINIRMSVGFDFGFGKFVFQNDKV</sequence>
<dbReference type="Proteomes" id="UP000515369">
    <property type="component" value="Chromosome"/>
</dbReference>
<protein>
    <submittedName>
        <fullName evidence="1">Uncharacterized protein</fullName>
    </submittedName>
</protein>
<proteinExistence type="predicted"/>
<name>A0A7G5GYZ4_9BACT</name>
<dbReference type="KEGG" id="sfol:H3H32_03765"/>
<dbReference type="RefSeq" id="WP_182461342.1">
    <property type="nucleotide sequence ID" value="NZ_CP059732.1"/>
</dbReference>
<evidence type="ECO:0000313" key="2">
    <source>
        <dbReference type="Proteomes" id="UP000515369"/>
    </source>
</evidence>
<dbReference type="EMBL" id="CP059732">
    <property type="protein sequence ID" value="QMW04086.1"/>
    <property type="molecule type" value="Genomic_DNA"/>
</dbReference>
<dbReference type="AlphaFoldDB" id="A0A7G5GYZ4"/>
<reference evidence="1 2" key="1">
    <citation type="submission" date="2020-07" db="EMBL/GenBank/DDBJ databases">
        <title>Spirosoma foliorum sp. nov., isolated from the leaves on the Nejang mountain Korea, Republic of.</title>
        <authorList>
            <person name="Ho H."/>
            <person name="Lee Y.-J."/>
            <person name="Nurcahyanto D.-A."/>
            <person name="Kim S.-G."/>
        </authorList>
    </citation>
    <scope>NUCLEOTIDE SEQUENCE [LARGE SCALE GENOMIC DNA]</scope>
    <source>
        <strain evidence="1 2">PL0136</strain>
    </source>
</reference>
<organism evidence="1 2">
    <name type="scientific">Spirosoma foliorum</name>
    <dbReference type="NCBI Taxonomy" id="2710596"/>
    <lineage>
        <taxon>Bacteria</taxon>
        <taxon>Pseudomonadati</taxon>
        <taxon>Bacteroidota</taxon>
        <taxon>Cytophagia</taxon>
        <taxon>Cytophagales</taxon>
        <taxon>Cytophagaceae</taxon>
        <taxon>Spirosoma</taxon>
    </lineage>
</organism>
<evidence type="ECO:0000313" key="1">
    <source>
        <dbReference type="EMBL" id="QMW04086.1"/>
    </source>
</evidence>
<gene>
    <name evidence="1" type="ORF">H3H32_03765</name>
</gene>